<gene>
    <name evidence="5" type="ORF">HNQ81_002662</name>
</gene>
<evidence type="ECO:0000256" key="3">
    <source>
        <dbReference type="PROSITE-ProRule" id="PRU00339"/>
    </source>
</evidence>
<feature type="repeat" description="TPR" evidence="3">
    <location>
        <begin position="220"/>
        <end position="253"/>
    </location>
</feature>
<dbReference type="RefSeq" id="WP_183351734.1">
    <property type="nucleotide sequence ID" value="NZ_JACHEO010000016.1"/>
</dbReference>
<evidence type="ECO:0000256" key="1">
    <source>
        <dbReference type="ARBA" id="ARBA00022737"/>
    </source>
</evidence>
<dbReference type="SUPFAM" id="SSF48452">
    <property type="entry name" value="TPR-like"/>
    <property type="match status" value="2"/>
</dbReference>
<evidence type="ECO:0000313" key="5">
    <source>
        <dbReference type="EMBL" id="MBB5348921.1"/>
    </source>
</evidence>
<evidence type="ECO:0000256" key="2">
    <source>
        <dbReference type="ARBA" id="ARBA00022803"/>
    </source>
</evidence>
<dbReference type="Pfam" id="PF13414">
    <property type="entry name" value="TPR_11"/>
    <property type="match status" value="1"/>
</dbReference>
<dbReference type="InterPro" id="IPR051685">
    <property type="entry name" value="Ycf3/AcsC/BcsC/TPR_MFPF"/>
</dbReference>
<feature type="repeat" description="TPR" evidence="3">
    <location>
        <begin position="119"/>
        <end position="152"/>
    </location>
</feature>
<dbReference type="EMBL" id="JACHEO010000016">
    <property type="protein sequence ID" value="MBB5348921.1"/>
    <property type="molecule type" value="Genomic_DNA"/>
</dbReference>
<dbReference type="PROSITE" id="PS51257">
    <property type="entry name" value="PROKAR_LIPOPROTEIN"/>
    <property type="match status" value="1"/>
</dbReference>
<dbReference type="PROSITE" id="PS50005">
    <property type="entry name" value="TPR"/>
    <property type="match status" value="7"/>
</dbReference>
<dbReference type="AlphaFoldDB" id="A0A840V7E6"/>
<keyword evidence="2 3" id="KW-0802">TPR repeat</keyword>
<proteinExistence type="predicted"/>
<evidence type="ECO:0000313" key="6">
    <source>
        <dbReference type="Proteomes" id="UP000539642"/>
    </source>
</evidence>
<dbReference type="SMART" id="SM00028">
    <property type="entry name" value="TPR"/>
    <property type="match status" value="11"/>
</dbReference>
<feature type="chain" id="PRO_5032746189" evidence="4">
    <location>
        <begin position="21"/>
        <end position="579"/>
    </location>
</feature>
<dbReference type="Proteomes" id="UP000539642">
    <property type="component" value="Unassembled WGS sequence"/>
</dbReference>
<dbReference type="Pfam" id="PF14559">
    <property type="entry name" value="TPR_19"/>
    <property type="match status" value="2"/>
</dbReference>
<accession>A0A840V7E6</accession>
<dbReference type="SUPFAM" id="SSF81901">
    <property type="entry name" value="HCP-like"/>
    <property type="match status" value="1"/>
</dbReference>
<evidence type="ECO:0000256" key="4">
    <source>
        <dbReference type="SAM" id="SignalP"/>
    </source>
</evidence>
<keyword evidence="6" id="KW-1185">Reference proteome</keyword>
<feature type="repeat" description="TPR" evidence="3">
    <location>
        <begin position="51"/>
        <end position="84"/>
    </location>
</feature>
<protein>
    <submittedName>
        <fullName evidence="5">Tetratricopeptide (TPR) repeat protein</fullName>
    </submittedName>
</protein>
<dbReference type="InterPro" id="IPR019734">
    <property type="entry name" value="TPR_rpt"/>
</dbReference>
<sequence length="579" mass="66209">MNRIHPILLLASILLLGACAAPPPPPPSPPPSPPPAAAAVKTEEKADLGCSYFYFLWGSHAEYFQRFDEALEAYDKAVICDPDADYAQKKIPLVLIKQGENAKAAEWLEQAIKERPQDSSLYLLLAHLRIQDHNQAEAIRLYREALRHDPDNTTVLLRLGILYTERKRFREAEIIFRNLLRADETLFYGHLYLARLLVQIRDYTGAGQEFERALELNWSAELAYEMADFYTRHERYDKALKLLNAIIETDDTDERAVLGLVQTLLLMGKNQEAIDELTRLRDLSGTPERIDPIIARILLRTNRTAQAKELLIKVAEQHHSSEARYTLALIAVQEDDNDAAIRYLQKIGPDDTEFEEAVYLHMRILRDSGRSNEAVGMLRKAVADGDRRRPLFYALLASLNEEKGLIDTALNYLRDGIDHFPDDEQLLFESAILLDRKGRQDEAISVMERVLELYPDHPEALNYIGYSWADRNINLLQALTYIEKAVELKPDNGYILDSLGWVYYRLGRLSEAQTELEKAVQLAPDDPNIYEHLGDVYTALEMTNEAEEAYRKAIELFEDEEKKAAAGKKLDDLDNKNRQ</sequence>
<dbReference type="Pfam" id="PF13432">
    <property type="entry name" value="TPR_16"/>
    <property type="match status" value="3"/>
</dbReference>
<keyword evidence="1" id="KW-0677">Repeat</keyword>
<feature type="repeat" description="TPR" evidence="3">
    <location>
        <begin position="424"/>
        <end position="457"/>
    </location>
</feature>
<feature type="repeat" description="TPR" evidence="3">
    <location>
        <begin position="527"/>
        <end position="560"/>
    </location>
</feature>
<feature type="repeat" description="TPR" evidence="3">
    <location>
        <begin position="153"/>
        <end position="186"/>
    </location>
</feature>
<keyword evidence="4" id="KW-0732">Signal</keyword>
<feature type="signal peptide" evidence="4">
    <location>
        <begin position="1"/>
        <end position="20"/>
    </location>
</feature>
<organism evidence="5 6">
    <name type="scientific">Desulfoprunum benzoelyticum</name>
    <dbReference type="NCBI Taxonomy" id="1506996"/>
    <lineage>
        <taxon>Bacteria</taxon>
        <taxon>Pseudomonadati</taxon>
        <taxon>Thermodesulfobacteriota</taxon>
        <taxon>Desulfobulbia</taxon>
        <taxon>Desulfobulbales</taxon>
        <taxon>Desulfobulbaceae</taxon>
        <taxon>Desulfoprunum</taxon>
    </lineage>
</organism>
<dbReference type="PANTHER" id="PTHR44943">
    <property type="entry name" value="CELLULOSE SYNTHASE OPERON PROTEIN C"/>
    <property type="match status" value="1"/>
</dbReference>
<name>A0A840V7E6_9BACT</name>
<feature type="repeat" description="TPR" evidence="3">
    <location>
        <begin position="493"/>
        <end position="526"/>
    </location>
</feature>
<reference evidence="5 6" key="1">
    <citation type="submission" date="2020-08" db="EMBL/GenBank/DDBJ databases">
        <title>Genomic Encyclopedia of Type Strains, Phase IV (KMG-IV): sequencing the most valuable type-strain genomes for metagenomic binning, comparative biology and taxonomic classification.</title>
        <authorList>
            <person name="Goeker M."/>
        </authorList>
    </citation>
    <scope>NUCLEOTIDE SEQUENCE [LARGE SCALE GENOMIC DNA]</scope>
    <source>
        <strain evidence="5 6">DSM 28570</strain>
    </source>
</reference>
<comment type="caution">
    <text evidence="5">The sequence shown here is derived from an EMBL/GenBank/DDBJ whole genome shotgun (WGS) entry which is preliminary data.</text>
</comment>
<dbReference type="Gene3D" id="1.25.40.10">
    <property type="entry name" value="Tetratricopeptide repeat domain"/>
    <property type="match status" value="3"/>
</dbReference>
<dbReference type="PANTHER" id="PTHR44943:SF4">
    <property type="entry name" value="TPR REPEAT-CONTAINING PROTEIN MJ0798"/>
    <property type="match status" value="1"/>
</dbReference>
<dbReference type="InterPro" id="IPR011990">
    <property type="entry name" value="TPR-like_helical_dom_sf"/>
</dbReference>